<reference evidence="1 2" key="1">
    <citation type="submission" date="2020-08" db="EMBL/GenBank/DDBJ databases">
        <title>Sequencing the genomes of 1000 actinobacteria strains.</title>
        <authorList>
            <person name="Klenk H.-P."/>
        </authorList>
    </citation>
    <scope>NUCLEOTIDE SEQUENCE [LARGE SCALE GENOMIC DNA]</scope>
    <source>
        <strain evidence="1 2">DSM 17294</strain>
    </source>
</reference>
<comment type="caution">
    <text evidence="1">The sequence shown here is derived from an EMBL/GenBank/DDBJ whole genome shotgun (WGS) entry which is preliminary data.</text>
</comment>
<dbReference type="EMBL" id="JACHNF010000001">
    <property type="protein sequence ID" value="MBB5982278.1"/>
    <property type="molecule type" value="Genomic_DNA"/>
</dbReference>
<organism evidence="1 2">
    <name type="scientific">Kribbella solani</name>
    <dbReference type="NCBI Taxonomy" id="236067"/>
    <lineage>
        <taxon>Bacteria</taxon>
        <taxon>Bacillati</taxon>
        <taxon>Actinomycetota</taxon>
        <taxon>Actinomycetes</taxon>
        <taxon>Propionibacteriales</taxon>
        <taxon>Kribbellaceae</taxon>
        <taxon>Kribbella</taxon>
    </lineage>
</organism>
<proteinExistence type="predicted"/>
<evidence type="ECO:0000313" key="2">
    <source>
        <dbReference type="Proteomes" id="UP000558997"/>
    </source>
</evidence>
<keyword evidence="2" id="KW-1185">Reference proteome</keyword>
<accession>A0A841E4K8</accession>
<sequence>MRGGFSKWAEPMVHRGRTRRPSAGVFWVTWKAFAEGLLGRGNPGRTLGWTLKSGGVLGNDLGGVQC</sequence>
<dbReference type="Proteomes" id="UP000558997">
    <property type="component" value="Unassembled WGS sequence"/>
</dbReference>
<dbReference type="AlphaFoldDB" id="A0A841E4K8"/>
<name>A0A841E4K8_9ACTN</name>
<evidence type="ECO:0000313" key="1">
    <source>
        <dbReference type="EMBL" id="MBB5982278.1"/>
    </source>
</evidence>
<gene>
    <name evidence="1" type="ORF">HDA44_005619</name>
</gene>
<protein>
    <submittedName>
        <fullName evidence="1">Uncharacterized protein</fullName>
    </submittedName>
</protein>